<reference evidence="1 2" key="1">
    <citation type="submission" date="2020-12" db="EMBL/GenBank/DDBJ databases">
        <title>Identification and biosynthesis of polyene macrolides produced by Streptomyces alfalfae Men-myco-93-63.</title>
        <authorList>
            <person name="Liu D."/>
            <person name="Li Y."/>
            <person name="Liu L."/>
            <person name="Han X."/>
            <person name="Shen F."/>
        </authorList>
    </citation>
    <scope>NUCLEOTIDE SEQUENCE [LARGE SCALE GENOMIC DNA]</scope>
    <source>
        <strain evidence="1 2">Men-myco-93-63</strain>
    </source>
</reference>
<dbReference type="RefSeq" id="WP_198502894.1">
    <property type="nucleotide sequence ID" value="NZ_CP065959.1"/>
</dbReference>
<protein>
    <submittedName>
        <fullName evidence="1">Uncharacterized protein</fullName>
    </submittedName>
</protein>
<gene>
    <name evidence="1" type="ORF">I8755_16475</name>
</gene>
<organism evidence="1 2">
    <name type="scientific">Streptomyces alfalfae</name>
    <dbReference type="NCBI Taxonomy" id="1642299"/>
    <lineage>
        <taxon>Bacteria</taxon>
        <taxon>Bacillati</taxon>
        <taxon>Actinomycetota</taxon>
        <taxon>Actinomycetes</taxon>
        <taxon>Kitasatosporales</taxon>
        <taxon>Streptomycetaceae</taxon>
        <taxon>Streptomyces</taxon>
    </lineage>
</organism>
<dbReference type="EMBL" id="CP065959">
    <property type="protein sequence ID" value="QQC89829.1"/>
    <property type="molecule type" value="Genomic_DNA"/>
</dbReference>
<sequence length="155" mass="16229">MSTSALPGAITALLAVLRAAGGLSDVLVIDGPPSGDVATADFLTVGWSGGEDQAADVQQEFNAAGARTRDEEFVISNAIDVWDGGEDFTALRQRAFDILAVVEQALRATGSNPEAPTLNGAVLWAHLTRASLRQYFTDQGARVALGFTVSCHARI</sequence>
<evidence type="ECO:0000313" key="1">
    <source>
        <dbReference type="EMBL" id="QQC89829.1"/>
    </source>
</evidence>
<name>A0A7T4PGY4_9ACTN</name>
<accession>A0A7T4PGY4</accession>
<evidence type="ECO:0000313" key="2">
    <source>
        <dbReference type="Proteomes" id="UP000596130"/>
    </source>
</evidence>
<dbReference type="Proteomes" id="UP000596130">
    <property type="component" value="Chromosome"/>
</dbReference>
<dbReference type="AlphaFoldDB" id="A0A7T4PGY4"/>
<proteinExistence type="predicted"/>